<evidence type="ECO:0000256" key="2">
    <source>
        <dbReference type="SAM" id="MobiDB-lite"/>
    </source>
</evidence>
<dbReference type="GO" id="GO:0007155">
    <property type="term" value="P:cell adhesion"/>
    <property type="evidence" value="ECO:0007669"/>
    <property type="project" value="InterPro"/>
</dbReference>
<dbReference type="InterPro" id="IPR011989">
    <property type="entry name" value="ARM-like"/>
</dbReference>
<dbReference type="PRINTS" id="PR01869">
    <property type="entry name" value="BCATNINFAMLY"/>
</dbReference>
<dbReference type="EMBL" id="CAJOBD010003912">
    <property type="protein sequence ID" value="CAF3971792.1"/>
    <property type="molecule type" value="Genomic_DNA"/>
</dbReference>
<dbReference type="AlphaFoldDB" id="A0A819LWW1"/>
<proteinExistence type="predicted"/>
<dbReference type="Gene3D" id="1.25.10.10">
    <property type="entry name" value="Leucine-rich Repeat Variant"/>
    <property type="match status" value="1"/>
</dbReference>
<dbReference type="InterPro" id="IPR013284">
    <property type="entry name" value="Beta-catenin"/>
</dbReference>
<dbReference type="Proteomes" id="UP000663864">
    <property type="component" value="Unassembled WGS sequence"/>
</dbReference>
<feature type="compositionally biased region" description="Polar residues" evidence="2">
    <location>
        <begin position="620"/>
        <end position="629"/>
    </location>
</feature>
<gene>
    <name evidence="4" type="ORF">JBS370_LOCUS24679</name>
    <name evidence="3" type="ORF">ZHD862_LOCUS10850</name>
</gene>
<evidence type="ECO:0000313" key="4">
    <source>
        <dbReference type="EMBL" id="CAF3971792.1"/>
    </source>
</evidence>
<feature type="repeat" description="ARM" evidence="1">
    <location>
        <begin position="481"/>
        <end position="513"/>
    </location>
</feature>
<dbReference type="PANTHER" id="PTHR45976">
    <property type="entry name" value="ARMADILLO SEGMENT POLARITY PROTEIN"/>
    <property type="match status" value="1"/>
</dbReference>
<dbReference type="SMART" id="SM00185">
    <property type="entry name" value="ARM"/>
    <property type="match status" value="5"/>
</dbReference>
<dbReference type="InterPro" id="IPR000225">
    <property type="entry name" value="Armadillo"/>
</dbReference>
<name>A0A819LWW1_9BILA</name>
<evidence type="ECO:0000256" key="1">
    <source>
        <dbReference type="PROSITE-ProRule" id="PRU00259"/>
    </source>
</evidence>
<organism evidence="4 5">
    <name type="scientific">Rotaria sordida</name>
    <dbReference type="NCBI Taxonomy" id="392033"/>
    <lineage>
        <taxon>Eukaryota</taxon>
        <taxon>Metazoa</taxon>
        <taxon>Spiralia</taxon>
        <taxon>Gnathifera</taxon>
        <taxon>Rotifera</taxon>
        <taxon>Eurotatoria</taxon>
        <taxon>Bdelloidea</taxon>
        <taxon>Philodinida</taxon>
        <taxon>Philodinidae</taxon>
        <taxon>Rotaria</taxon>
    </lineage>
</organism>
<comment type="caution">
    <text evidence="4">The sequence shown here is derived from an EMBL/GenBank/DDBJ whole genome shotgun (WGS) entry which is preliminary data.</text>
</comment>
<sequence>MDYPTSNRVPPPSMHHQIPSHPSHQMHHPQHPLLSNQLQPINSETHTSMWLDDPYAVSNTSISQRDSGFNSRAASLRSIESTVTSTTGPIHHGSTTTSGYEQIPPPPSLPPDHENIHPQYTEMQPAPVLQSRPDPSQVIPDLLNLLMEEDSVIVREAIQLTYMLVKDGGEGRSEVIRNRDLIQTLLESFSKDVGDGKITCLLASLFHAISQQQEGLRVILDCGGIPRLIQILDSPDNTVNFVVTILHNFLIVLQEQSANEIDRYNGTQSFINLLHSSNDKLLTLVSDCLLKMSIYNLNSKLFIQNSKECVQCLLYIFDTTKYDKLLLTISKLFPIISSGNEIIKRIFLQLNALSIFEKQIRLTKSIRIRHNCLIALRNISDQATRMREVDSLIQQLAGILLTDDHQSILCSLGILSNLTADNKINKSLLVKLNGVQTLMQKLMMNADGNDDLIEAALCTLRHVTARHDLENEAREAIRKSYGIGNIVKLLRDKNFKEHWGIIKATVGLIKNLSLSPSIISQLCEQNAVRRLIELLINIDRERAKIFDENKQYLHQFDVIIEIILGALNNLAKDLSCKSIIKEMNCISIIIRYSNIPPCSLQQISSILLKELNIDRDRNQLNDSSSHQQFNNNNNHTIDSRHIRQQ</sequence>
<dbReference type="EMBL" id="CAJNOT010000396">
    <property type="protein sequence ID" value="CAF0967966.1"/>
    <property type="molecule type" value="Genomic_DNA"/>
</dbReference>
<feature type="compositionally biased region" description="Low complexity" evidence="2">
    <location>
        <begin position="14"/>
        <end position="23"/>
    </location>
</feature>
<evidence type="ECO:0008006" key="6">
    <source>
        <dbReference type="Google" id="ProtNLM"/>
    </source>
</evidence>
<feature type="region of interest" description="Disordered" evidence="2">
    <location>
        <begin position="1"/>
        <end position="31"/>
    </location>
</feature>
<evidence type="ECO:0000313" key="5">
    <source>
        <dbReference type="Proteomes" id="UP000663836"/>
    </source>
</evidence>
<evidence type="ECO:0000313" key="3">
    <source>
        <dbReference type="EMBL" id="CAF0967966.1"/>
    </source>
</evidence>
<feature type="region of interest" description="Disordered" evidence="2">
    <location>
        <begin position="619"/>
        <end position="645"/>
    </location>
</feature>
<dbReference type="InterPro" id="IPR016024">
    <property type="entry name" value="ARM-type_fold"/>
</dbReference>
<feature type="region of interest" description="Disordered" evidence="2">
    <location>
        <begin position="80"/>
        <end position="103"/>
    </location>
</feature>
<dbReference type="SUPFAM" id="SSF48371">
    <property type="entry name" value="ARM repeat"/>
    <property type="match status" value="1"/>
</dbReference>
<dbReference type="Proteomes" id="UP000663836">
    <property type="component" value="Unassembled WGS sequence"/>
</dbReference>
<dbReference type="GO" id="GO:0045296">
    <property type="term" value="F:cadherin binding"/>
    <property type="evidence" value="ECO:0007669"/>
    <property type="project" value="InterPro"/>
</dbReference>
<dbReference type="PROSITE" id="PS50176">
    <property type="entry name" value="ARM_REPEAT"/>
    <property type="match status" value="1"/>
</dbReference>
<accession>A0A819LWW1</accession>
<protein>
    <recommendedName>
        <fullName evidence="6">Beta-catenin</fullName>
    </recommendedName>
</protein>
<reference evidence="4" key="1">
    <citation type="submission" date="2021-02" db="EMBL/GenBank/DDBJ databases">
        <authorList>
            <person name="Nowell W R."/>
        </authorList>
    </citation>
    <scope>NUCLEOTIDE SEQUENCE</scope>
</reference>
<feature type="compositionally biased region" description="Polar residues" evidence="2">
    <location>
        <begin position="80"/>
        <end position="100"/>
    </location>
</feature>